<proteinExistence type="predicted"/>
<dbReference type="EMBL" id="JARBJD010000304">
    <property type="protein sequence ID" value="KAK2944309.1"/>
    <property type="molecule type" value="Genomic_DNA"/>
</dbReference>
<keyword evidence="2" id="KW-1185">Reference proteome</keyword>
<evidence type="ECO:0000313" key="2">
    <source>
        <dbReference type="Proteomes" id="UP001281761"/>
    </source>
</evidence>
<evidence type="ECO:0000313" key="1">
    <source>
        <dbReference type="EMBL" id="KAK2944309.1"/>
    </source>
</evidence>
<name>A0ABQ9WXS9_9EUKA</name>
<dbReference type="Proteomes" id="UP001281761">
    <property type="component" value="Unassembled WGS sequence"/>
</dbReference>
<reference evidence="1 2" key="1">
    <citation type="journal article" date="2022" name="bioRxiv">
        <title>Genomics of Preaxostyla Flagellates Illuminates Evolutionary Transitions and the Path Towards Mitochondrial Loss.</title>
        <authorList>
            <person name="Novak L.V.F."/>
            <person name="Treitli S.C."/>
            <person name="Pyrih J."/>
            <person name="Halakuc P."/>
            <person name="Pipaliya S.V."/>
            <person name="Vacek V."/>
            <person name="Brzon O."/>
            <person name="Soukal P."/>
            <person name="Eme L."/>
            <person name="Dacks J.B."/>
            <person name="Karnkowska A."/>
            <person name="Elias M."/>
            <person name="Hampl V."/>
        </authorList>
    </citation>
    <scope>NUCLEOTIDE SEQUENCE [LARGE SCALE GENOMIC DNA]</scope>
    <source>
        <strain evidence="1">NAU3</strain>
        <tissue evidence="1">Gut</tissue>
    </source>
</reference>
<organism evidence="1 2">
    <name type="scientific">Blattamonas nauphoetae</name>
    <dbReference type="NCBI Taxonomy" id="2049346"/>
    <lineage>
        <taxon>Eukaryota</taxon>
        <taxon>Metamonada</taxon>
        <taxon>Preaxostyla</taxon>
        <taxon>Oxymonadida</taxon>
        <taxon>Blattamonas</taxon>
    </lineage>
</organism>
<protein>
    <submittedName>
        <fullName evidence="1">Uncharacterized protein</fullName>
    </submittedName>
</protein>
<accession>A0ABQ9WXS9</accession>
<comment type="caution">
    <text evidence="1">The sequence shown here is derived from an EMBL/GenBank/DDBJ whole genome shotgun (WGS) entry which is preliminary data.</text>
</comment>
<sequence length="530" mass="59543">MPCHSLPLPRAYPTWTCKRGVGCGSDLEAVRKDSAQMETVKYEIEENIQSWNAEHATNPLSLATLPNHLGSLRLSGQRDNCWPLDQDLPRSTPNLHSRLQLHQPCSCTPTSTPAVSLHFADCGCSSEGATTTALERRRFPCPDKRLVEQDTDTGVEATKGIEDTSRWEHAEKPSLATHVQPALCPTTIEIDDEEREKMTTLGTIPSIYTDYAYSDCFPFVNWNEETNETDFEDAVVFRSLVATVKSQPALDVSLEAKAVKFLELMGRNEEDSADVFLCSLASPSDESLTTFVQSIVVLISSASPAITTATVKMLGDMIVGCSANVRLDLVHADLIPQLINILDPQSLSIAEAVDIHINLIKSIRQSLWLASAFGLAELDIGDDDDKQAVHETVLQQVVVPSEKYICHLCVNRYTIIDHRLCESFLFLLARILRISPYYQTTMNILLHLPVFLTIPSCLTFFEDDYAISHTLYELVNAQREWNETRGGARQMWKIVHRMLRMEGIEDVTEERLRNDRNTNYGRWLIDNSID</sequence>
<gene>
    <name evidence="1" type="ORF">BLNAU_20754</name>
</gene>